<dbReference type="OrthoDB" id="7763451at2759"/>
<gene>
    <name evidence="4" type="ORF">GALMADRAFT_238067</name>
</gene>
<sequence length="254" mass="27311">MSTHTVNVSGIAATTTKQQLNDFFTFCGKIVSIDHQEKGNTATIAFEKPNAAKTALMLNGGSLDGSALSVTSDVVHQDEDHHPDQGHTFEQSDKPRAGIAAEYLAKGYTLSDNILQKAIEIDNKQGISKRFLNYFQSLDKAVGQRALGPDQTITAKLQTTVDSATQQARAMDEEKGLSKTANDYYQSAITSPFGQKVKAFYTDTSKQVLDIHEEARRIADQQKSTTASSSTTTANPVGSAAIPDPKTQAAPTVV</sequence>
<dbReference type="PANTHER" id="PTHR32343">
    <property type="entry name" value="SERINE/ARGININE-RICH SPLICING FACTOR"/>
    <property type="match status" value="1"/>
</dbReference>
<evidence type="ECO:0000313" key="4">
    <source>
        <dbReference type="EMBL" id="KDR82635.1"/>
    </source>
</evidence>
<evidence type="ECO:0000259" key="3">
    <source>
        <dbReference type="PROSITE" id="PS50102"/>
    </source>
</evidence>
<accession>A0A067THD9</accession>
<evidence type="ECO:0000256" key="2">
    <source>
        <dbReference type="SAM" id="MobiDB-lite"/>
    </source>
</evidence>
<proteinExistence type="predicted"/>
<name>A0A067THD9_GALM3</name>
<feature type="domain" description="RRM" evidence="3">
    <location>
        <begin position="4"/>
        <end position="70"/>
    </location>
</feature>
<dbReference type="STRING" id="685588.A0A067THD9"/>
<evidence type="ECO:0000256" key="1">
    <source>
        <dbReference type="PROSITE-ProRule" id="PRU00176"/>
    </source>
</evidence>
<dbReference type="HOGENOM" id="CLU_074138_1_0_1"/>
<dbReference type="AlphaFoldDB" id="A0A067THD9"/>
<dbReference type="InterPro" id="IPR000504">
    <property type="entry name" value="RRM_dom"/>
</dbReference>
<reference evidence="5" key="1">
    <citation type="journal article" date="2014" name="Proc. Natl. Acad. Sci. U.S.A.">
        <title>Extensive sampling of basidiomycete genomes demonstrates inadequacy of the white-rot/brown-rot paradigm for wood decay fungi.</title>
        <authorList>
            <person name="Riley R."/>
            <person name="Salamov A.A."/>
            <person name="Brown D.W."/>
            <person name="Nagy L.G."/>
            <person name="Floudas D."/>
            <person name="Held B.W."/>
            <person name="Levasseur A."/>
            <person name="Lombard V."/>
            <person name="Morin E."/>
            <person name="Otillar R."/>
            <person name="Lindquist E.A."/>
            <person name="Sun H."/>
            <person name="LaButti K.M."/>
            <person name="Schmutz J."/>
            <person name="Jabbour D."/>
            <person name="Luo H."/>
            <person name="Baker S.E."/>
            <person name="Pisabarro A.G."/>
            <person name="Walton J.D."/>
            <person name="Blanchette R.A."/>
            <person name="Henrissat B."/>
            <person name="Martin F."/>
            <person name="Cullen D."/>
            <person name="Hibbett D.S."/>
            <person name="Grigoriev I.V."/>
        </authorList>
    </citation>
    <scope>NUCLEOTIDE SEQUENCE [LARGE SCALE GENOMIC DNA]</scope>
    <source>
        <strain evidence="5">CBS 339.88</strain>
    </source>
</reference>
<dbReference type="InterPro" id="IPR035979">
    <property type="entry name" value="RBD_domain_sf"/>
</dbReference>
<feature type="region of interest" description="Disordered" evidence="2">
    <location>
        <begin position="219"/>
        <end position="254"/>
    </location>
</feature>
<organism evidence="4 5">
    <name type="scientific">Galerina marginata (strain CBS 339.88)</name>
    <dbReference type="NCBI Taxonomy" id="685588"/>
    <lineage>
        <taxon>Eukaryota</taxon>
        <taxon>Fungi</taxon>
        <taxon>Dikarya</taxon>
        <taxon>Basidiomycota</taxon>
        <taxon>Agaricomycotina</taxon>
        <taxon>Agaricomycetes</taxon>
        <taxon>Agaricomycetidae</taxon>
        <taxon>Agaricales</taxon>
        <taxon>Agaricineae</taxon>
        <taxon>Strophariaceae</taxon>
        <taxon>Galerina</taxon>
    </lineage>
</organism>
<dbReference type="InterPro" id="IPR012677">
    <property type="entry name" value="Nucleotide-bd_a/b_plait_sf"/>
</dbReference>
<dbReference type="SMART" id="SM00360">
    <property type="entry name" value="RRM"/>
    <property type="match status" value="1"/>
</dbReference>
<dbReference type="GO" id="GO:0003723">
    <property type="term" value="F:RNA binding"/>
    <property type="evidence" value="ECO:0007669"/>
    <property type="project" value="UniProtKB-UniRule"/>
</dbReference>
<dbReference type="EMBL" id="KL142369">
    <property type="protein sequence ID" value="KDR82635.1"/>
    <property type="molecule type" value="Genomic_DNA"/>
</dbReference>
<dbReference type="Pfam" id="PF00076">
    <property type="entry name" value="RRM_1"/>
    <property type="match status" value="1"/>
</dbReference>
<dbReference type="PROSITE" id="PS50102">
    <property type="entry name" value="RRM"/>
    <property type="match status" value="1"/>
</dbReference>
<evidence type="ECO:0000313" key="5">
    <source>
        <dbReference type="Proteomes" id="UP000027222"/>
    </source>
</evidence>
<keyword evidence="1" id="KW-0694">RNA-binding</keyword>
<dbReference type="PANTHER" id="PTHR32343:SF10">
    <property type="entry name" value="RNA-BINDING REGION RNP-1 DOMAIN-CONTAINING PROTEIN"/>
    <property type="match status" value="1"/>
</dbReference>
<dbReference type="Gene3D" id="3.30.70.330">
    <property type="match status" value="1"/>
</dbReference>
<feature type="compositionally biased region" description="Low complexity" evidence="2">
    <location>
        <begin position="224"/>
        <end position="234"/>
    </location>
</feature>
<keyword evidence="5" id="KW-1185">Reference proteome</keyword>
<dbReference type="Proteomes" id="UP000027222">
    <property type="component" value="Unassembled WGS sequence"/>
</dbReference>
<dbReference type="SUPFAM" id="SSF54928">
    <property type="entry name" value="RNA-binding domain, RBD"/>
    <property type="match status" value="1"/>
</dbReference>
<protein>
    <recommendedName>
        <fullName evidence="3">RRM domain-containing protein</fullName>
    </recommendedName>
</protein>